<feature type="transmembrane region" description="Helical" evidence="1">
    <location>
        <begin position="6"/>
        <end position="27"/>
    </location>
</feature>
<evidence type="ECO:0000256" key="1">
    <source>
        <dbReference type="SAM" id="Phobius"/>
    </source>
</evidence>
<feature type="transmembrane region" description="Helical" evidence="1">
    <location>
        <begin position="266"/>
        <end position="285"/>
    </location>
</feature>
<evidence type="ECO:0000313" key="2">
    <source>
        <dbReference type="EMBL" id="RRK31369.1"/>
    </source>
</evidence>
<evidence type="ECO:0000313" key="3">
    <source>
        <dbReference type="Proteomes" id="UP000274920"/>
    </source>
</evidence>
<keyword evidence="1" id="KW-0472">Membrane</keyword>
<feature type="transmembrane region" description="Helical" evidence="1">
    <location>
        <begin position="64"/>
        <end position="81"/>
    </location>
</feature>
<dbReference type="RefSeq" id="WP_125127052.1">
    <property type="nucleotide sequence ID" value="NZ_RHJS01000002.1"/>
</dbReference>
<name>A0A3R8KWI9_9FIRM</name>
<dbReference type="EMBL" id="RHJS01000002">
    <property type="protein sequence ID" value="RRK31369.1"/>
    <property type="molecule type" value="Genomic_DNA"/>
</dbReference>
<feature type="transmembrane region" description="Helical" evidence="1">
    <location>
        <begin position="291"/>
        <end position="309"/>
    </location>
</feature>
<feature type="transmembrane region" description="Helical" evidence="1">
    <location>
        <begin position="359"/>
        <end position="381"/>
    </location>
</feature>
<keyword evidence="3" id="KW-1185">Reference proteome</keyword>
<feature type="transmembrane region" description="Helical" evidence="1">
    <location>
        <begin position="321"/>
        <end position="353"/>
    </location>
</feature>
<proteinExistence type="predicted"/>
<feature type="transmembrane region" description="Helical" evidence="1">
    <location>
        <begin position="532"/>
        <end position="552"/>
    </location>
</feature>
<organism evidence="2 3">
    <name type="scientific">Schaedlerella arabinosiphila</name>
    <dbReference type="NCBI Taxonomy" id="2044587"/>
    <lineage>
        <taxon>Bacteria</taxon>
        <taxon>Bacillati</taxon>
        <taxon>Bacillota</taxon>
        <taxon>Clostridia</taxon>
        <taxon>Lachnospirales</taxon>
        <taxon>Lachnospiraceae</taxon>
        <taxon>Schaedlerella</taxon>
    </lineage>
</organism>
<feature type="transmembrane region" description="Helical" evidence="1">
    <location>
        <begin position="585"/>
        <end position="603"/>
    </location>
</feature>
<feature type="transmembrane region" description="Helical" evidence="1">
    <location>
        <begin position="509"/>
        <end position="526"/>
    </location>
</feature>
<feature type="transmembrane region" description="Helical" evidence="1">
    <location>
        <begin position="236"/>
        <end position="257"/>
    </location>
</feature>
<keyword evidence="1" id="KW-1133">Transmembrane helix</keyword>
<feature type="transmembrane region" description="Helical" evidence="1">
    <location>
        <begin position="126"/>
        <end position="151"/>
    </location>
</feature>
<gene>
    <name evidence="2" type="ORF">EBB54_08330</name>
</gene>
<feature type="transmembrane region" description="Helical" evidence="1">
    <location>
        <begin position="171"/>
        <end position="190"/>
    </location>
</feature>
<feature type="transmembrane region" description="Helical" evidence="1">
    <location>
        <begin position="102"/>
        <end position="120"/>
    </location>
</feature>
<protein>
    <recommendedName>
        <fullName evidence="4">Glycosyltransferase RgtA/B/C/D-like domain-containing protein</fullName>
    </recommendedName>
</protein>
<feature type="transmembrane region" description="Helical" evidence="1">
    <location>
        <begin position="39"/>
        <end position="58"/>
    </location>
</feature>
<reference evidence="2" key="1">
    <citation type="submission" date="2018-10" db="EMBL/GenBank/DDBJ databases">
        <title>Schaedlerella arabinophila gen. nov. sp. nov., isolated from the mouse intestinal tract and comparative analysis with the genome of the closely related altered Schaedler flora strain ASF502.</title>
        <authorList>
            <person name="Miyake S."/>
            <person name="Soh M."/>
            <person name="Seedorf H."/>
        </authorList>
    </citation>
    <scope>NUCLEOTIDE SEQUENCE [LARGE SCALE GENOMIC DNA]</scope>
    <source>
        <strain evidence="2">DSM 106076</strain>
    </source>
</reference>
<accession>A0A3R8KWI9</accession>
<keyword evidence="1" id="KW-0812">Transmembrane</keyword>
<comment type="caution">
    <text evidence="2">The sequence shown here is derived from an EMBL/GenBank/DDBJ whole genome shotgun (WGS) entry which is preliminary data.</text>
</comment>
<sequence>MVSLWGFLWMLLFAGLYYFDSIVSVLGRGKDYLLQQVKPQILVTVLELIGCAVILAGSGIEFQAPTRVILYIISLISTVNYTKKIEYISSLIDYTWKKVLIILLYVYAAFALVGQRIWIYPLSIKLTVAGLFVFVCTIFWFIPVVQSILYYMEKVCLYSFTSIPKMKTWKFVAASVLILLLPAVYILFAYNPGISSMDTVVTMVTNAQNLQGMADWHPAFYCMILSIIEKVWNSTYSIIIVQYFFWIYVVLELILYLRKKGIRESILIAVILFTGFNAGNIIHINTIWKDIPYTLSLFWALIIIAKISIDFEKYKCKWYIYLEIIVALVGVCLYRKNGVVSFIIITIPLVFILRKNIRLLAALAISFALILTIKGPVYNYFEVQDTGKHGMYVGLGQDILGVYYAGGEVSASTFQMINRMTDYNNAEYSYNPTWSNQSMDLNVGVKEFVFNYVDTFLKNPIMMMRAIIDRVDAFWDIYAGEDTILGCINYTEAMDGVETWNENYPERKYVSLYTAASSVLTYTATSQWISAIEWRCGLFTFIGLTAGIFLLIKKGAGKYWVIILPLAGHIISLLLSTGWAEFRYFWPFNLLNMGVILLTIVIVENAGERRL</sequence>
<dbReference type="Proteomes" id="UP000274920">
    <property type="component" value="Unassembled WGS sequence"/>
</dbReference>
<feature type="transmembrane region" description="Helical" evidence="1">
    <location>
        <begin position="559"/>
        <end position="579"/>
    </location>
</feature>
<evidence type="ECO:0008006" key="4">
    <source>
        <dbReference type="Google" id="ProtNLM"/>
    </source>
</evidence>
<dbReference type="AlphaFoldDB" id="A0A3R8KWI9"/>